<keyword evidence="1" id="KW-0378">Hydrolase</keyword>
<dbReference type="Gene3D" id="2.40.70.10">
    <property type="entry name" value="Acid Proteases"/>
    <property type="match status" value="1"/>
</dbReference>
<protein>
    <submittedName>
        <fullName evidence="1">Clan AA aspartic protease</fullName>
    </submittedName>
</protein>
<gene>
    <name evidence="1" type="ORF">LPTSP4_01380</name>
</gene>
<keyword evidence="2" id="KW-1185">Reference proteome</keyword>
<name>A0A2P2DVI3_9LEPT</name>
<dbReference type="OrthoDB" id="664884at2"/>
<dbReference type="InterPro" id="IPR022274">
    <property type="entry name" value="Peptidase_asp_AF0612"/>
</dbReference>
<dbReference type="GO" id="GO:0006508">
    <property type="term" value="P:proteolysis"/>
    <property type="evidence" value="ECO:0007669"/>
    <property type="project" value="UniProtKB-KW"/>
</dbReference>
<reference evidence="1 2" key="1">
    <citation type="submission" date="2018-02" db="EMBL/GenBank/DDBJ databases">
        <title>Novel Leptospira species isolated from soil and water in Japan.</title>
        <authorList>
            <person name="Nakao R."/>
            <person name="Masuzawa T."/>
        </authorList>
    </citation>
    <scope>NUCLEOTIDE SEQUENCE [LARGE SCALE GENOMIC DNA]</scope>
    <source>
        <strain evidence="1 2">YH101</strain>
    </source>
</reference>
<dbReference type="EMBL" id="BFBB01000002">
    <property type="protein sequence ID" value="GBF48638.1"/>
    <property type="molecule type" value="Genomic_DNA"/>
</dbReference>
<comment type="caution">
    <text evidence="1">The sequence shown here is derived from an EMBL/GenBank/DDBJ whole genome shotgun (WGS) entry which is preliminary data.</text>
</comment>
<evidence type="ECO:0000313" key="1">
    <source>
        <dbReference type="EMBL" id="GBF48638.1"/>
    </source>
</evidence>
<organism evidence="1 2">
    <name type="scientific">Leptospira ryugenii</name>
    <dbReference type="NCBI Taxonomy" id="1917863"/>
    <lineage>
        <taxon>Bacteria</taxon>
        <taxon>Pseudomonadati</taxon>
        <taxon>Spirochaetota</taxon>
        <taxon>Spirochaetia</taxon>
        <taxon>Leptospirales</taxon>
        <taxon>Leptospiraceae</taxon>
        <taxon>Leptospira</taxon>
    </lineage>
</organism>
<dbReference type="AlphaFoldDB" id="A0A2P2DVI3"/>
<evidence type="ECO:0000313" key="2">
    <source>
        <dbReference type="Proteomes" id="UP000245133"/>
    </source>
</evidence>
<dbReference type="RefSeq" id="WP_108972679.1">
    <property type="nucleotide sequence ID" value="NZ_BFBB01000002.1"/>
</dbReference>
<keyword evidence="1" id="KW-0645">Protease</keyword>
<dbReference type="GO" id="GO:0008233">
    <property type="term" value="F:peptidase activity"/>
    <property type="evidence" value="ECO:0007669"/>
    <property type="project" value="UniProtKB-KW"/>
</dbReference>
<accession>A0A2P2DVI3</accession>
<sequence length="126" mass="13726">MGLVYANIKLSNPVLPLQAKIECSALVDSGALRLCIPEHLAIQLDLKTLENREVTLADGKRHLVPYAGPVRIEFENRNAFFGAMILGDEVLLGAIPMGDMDVVIHPATRSLRVNPDSPNIAMAKIK</sequence>
<dbReference type="InterPro" id="IPR021109">
    <property type="entry name" value="Peptidase_aspartic_dom_sf"/>
</dbReference>
<dbReference type="NCBIfam" id="TIGR03698">
    <property type="entry name" value="clan_AA_DTGF"/>
    <property type="match status" value="1"/>
</dbReference>
<dbReference type="Proteomes" id="UP000245133">
    <property type="component" value="Unassembled WGS sequence"/>
</dbReference>
<proteinExistence type="predicted"/>